<evidence type="ECO:0000313" key="3">
    <source>
        <dbReference type="Proteomes" id="UP000824116"/>
    </source>
</evidence>
<dbReference type="Pfam" id="PF05239">
    <property type="entry name" value="PRC"/>
    <property type="match status" value="1"/>
</dbReference>
<comment type="caution">
    <text evidence="2">The sequence shown here is derived from an EMBL/GenBank/DDBJ whole genome shotgun (WGS) entry which is preliminary data.</text>
</comment>
<dbReference type="NCBIfam" id="TIGR02888">
    <property type="entry name" value="spore_YlmC_YmxH"/>
    <property type="match status" value="1"/>
</dbReference>
<feature type="domain" description="PRC-barrel" evidence="1">
    <location>
        <begin position="1"/>
        <end position="78"/>
    </location>
</feature>
<dbReference type="InterPro" id="IPR027275">
    <property type="entry name" value="PRC-brl_dom"/>
</dbReference>
<dbReference type="EMBL" id="DXAY01000187">
    <property type="protein sequence ID" value="HIZ75182.1"/>
    <property type="molecule type" value="Genomic_DNA"/>
</dbReference>
<dbReference type="PANTHER" id="PTHR40061">
    <property type="entry name" value="SPORULATION PROTEIN YLMC-RELATED"/>
    <property type="match status" value="1"/>
</dbReference>
<dbReference type="SUPFAM" id="SSF50346">
    <property type="entry name" value="PRC-barrel domain"/>
    <property type="match status" value="1"/>
</dbReference>
<dbReference type="AlphaFoldDB" id="A0A9D2GA45"/>
<evidence type="ECO:0000259" key="1">
    <source>
        <dbReference type="Pfam" id="PF05239"/>
    </source>
</evidence>
<name>A0A9D2GA45_9FIRM</name>
<protein>
    <submittedName>
        <fullName evidence="2">YlmC/YmxH family sporulation protein</fullName>
    </submittedName>
</protein>
<evidence type="ECO:0000313" key="2">
    <source>
        <dbReference type="EMBL" id="HIZ75182.1"/>
    </source>
</evidence>
<organism evidence="2 3">
    <name type="scientific">Candidatus Mediterraneibacter stercoravium</name>
    <dbReference type="NCBI Taxonomy" id="2838685"/>
    <lineage>
        <taxon>Bacteria</taxon>
        <taxon>Bacillati</taxon>
        <taxon>Bacillota</taxon>
        <taxon>Clostridia</taxon>
        <taxon>Lachnospirales</taxon>
        <taxon>Lachnospiraceae</taxon>
        <taxon>Mediterraneibacter</taxon>
    </lineage>
</organism>
<dbReference type="PANTHER" id="PTHR40061:SF1">
    <property type="entry name" value="SPORULATION PROTEIN YLMC-RELATED"/>
    <property type="match status" value="1"/>
</dbReference>
<dbReference type="Gene3D" id="2.30.30.240">
    <property type="entry name" value="PRC-barrel domain"/>
    <property type="match status" value="1"/>
</dbReference>
<dbReference type="Proteomes" id="UP000824116">
    <property type="component" value="Unassembled WGS sequence"/>
</dbReference>
<accession>A0A9D2GA45</accession>
<sequence>MRICELRDKEVINICSGRRLGCVADVEINIHCGEVEAIVIPGPGKLGGFFGTDCEYVIPFGCIRKIGPDIILVEIQEEKFLQKF</sequence>
<proteinExistence type="predicted"/>
<dbReference type="InterPro" id="IPR011033">
    <property type="entry name" value="PRC_barrel-like_sf"/>
</dbReference>
<reference evidence="2" key="2">
    <citation type="submission" date="2021-04" db="EMBL/GenBank/DDBJ databases">
        <authorList>
            <person name="Gilroy R."/>
        </authorList>
    </citation>
    <scope>NUCLEOTIDE SEQUENCE</scope>
    <source>
        <strain evidence="2">CHK196-3914</strain>
    </source>
</reference>
<gene>
    <name evidence="2" type="ORF">H9723_08095</name>
</gene>
<reference evidence="2" key="1">
    <citation type="journal article" date="2021" name="PeerJ">
        <title>Extensive microbial diversity within the chicken gut microbiome revealed by metagenomics and culture.</title>
        <authorList>
            <person name="Gilroy R."/>
            <person name="Ravi A."/>
            <person name="Getino M."/>
            <person name="Pursley I."/>
            <person name="Horton D.L."/>
            <person name="Alikhan N.F."/>
            <person name="Baker D."/>
            <person name="Gharbi K."/>
            <person name="Hall N."/>
            <person name="Watson M."/>
            <person name="Adriaenssens E.M."/>
            <person name="Foster-Nyarko E."/>
            <person name="Jarju S."/>
            <person name="Secka A."/>
            <person name="Antonio M."/>
            <person name="Oren A."/>
            <person name="Chaudhuri R.R."/>
            <person name="La Ragione R."/>
            <person name="Hildebrand F."/>
            <person name="Pallen M.J."/>
        </authorList>
    </citation>
    <scope>NUCLEOTIDE SEQUENCE</scope>
    <source>
        <strain evidence="2">CHK196-3914</strain>
    </source>
</reference>
<dbReference type="InterPro" id="IPR014238">
    <property type="entry name" value="Spore_YlmC/YmxH"/>
</dbReference>